<reference evidence="3 4" key="1">
    <citation type="submission" date="2022-05" db="EMBL/GenBank/DDBJ databases">
        <authorList>
            <person name="Jo J.-H."/>
            <person name="Im W.-T."/>
        </authorList>
    </citation>
    <scope>NUCLEOTIDE SEQUENCE [LARGE SCALE GENOMIC DNA]</scope>
    <source>
        <strain evidence="3 4">NSE70-1</strain>
    </source>
</reference>
<dbReference type="Proteomes" id="UP001203410">
    <property type="component" value="Unassembled WGS sequence"/>
</dbReference>
<name>A0ABT0RTA2_9SPHN</name>
<comment type="caution">
    <text evidence="3">The sequence shown here is derived from an EMBL/GenBank/DDBJ whole genome shotgun (WGS) entry which is preliminary data.</text>
</comment>
<evidence type="ECO:0000256" key="1">
    <source>
        <dbReference type="SAM" id="Coils"/>
    </source>
</evidence>
<evidence type="ECO:0000256" key="2">
    <source>
        <dbReference type="SAM" id="MobiDB-lite"/>
    </source>
</evidence>
<evidence type="ECO:0000313" key="3">
    <source>
        <dbReference type="EMBL" id="MCL6698227.1"/>
    </source>
</evidence>
<evidence type="ECO:0008006" key="5">
    <source>
        <dbReference type="Google" id="ProtNLM"/>
    </source>
</evidence>
<keyword evidence="1" id="KW-0175">Coiled coil</keyword>
<feature type="coiled-coil region" evidence="1">
    <location>
        <begin position="24"/>
        <end position="116"/>
    </location>
</feature>
<feature type="region of interest" description="Disordered" evidence="2">
    <location>
        <begin position="1"/>
        <end position="23"/>
    </location>
</feature>
<organism evidence="3 4">
    <name type="scientific">Sphingomonas caseinilyticus</name>
    <dbReference type="NCBI Taxonomy" id="2908205"/>
    <lineage>
        <taxon>Bacteria</taxon>
        <taxon>Pseudomonadati</taxon>
        <taxon>Pseudomonadota</taxon>
        <taxon>Alphaproteobacteria</taxon>
        <taxon>Sphingomonadales</taxon>
        <taxon>Sphingomonadaceae</taxon>
        <taxon>Sphingomonas</taxon>
    </lineage>
</organism>
<accession>A0ABT0RTA2</accession>
<sequence length="219" mass="23588">MADKAAPKSRDTQAKEPVAGGPTAAEIAAEKHRAVEERNRAAQEKYEAELAEQKRKVEEYEQAQADVARKKAEQAAAAQAAMAAHDAQLAVAAEAQRKHETDLAKYEQEVAAQKLRKDFDERHKLGQASTDADANQCVTEPETQLNASFQGNTAASVINGCGKPVDVRICLMTEKGWNCGVTYGLGSQQRWSHSSFNATGQVFSDARTSGSSRALASPN</sequence>
<feature type="compositionally biased region" description="Basic and acidic residues" evidence="2">
    <location>
        <begin position="1"/>
        <end position="14"/>
    </location>
</feature>
<gene>
    <name evidence="3" type="ORF">LZ496_05450</name>
</gene>
<protein>
    <recommendedName>
        <fullName evidence="5">TolA protein</fullName>
    </recommendedName>
</protein>
<proteinExistence type="predicted"/>
<keyword evidence="4" id="KW-1185">Reference proteome</keyword>
<dbReference type="EMBL" id="JAMGBA010000001">
    <property type="protein sequence ID" value="MCL6698227.1"/>
    <property type="molecule type" value="Genomic_DNA"/>
</dbReference>
<evidence type="ECO:0000313" key="4">
    <source>
        <dbReference type="Proteomes" id="UP001203410"/>
    </source>
</evidence>
<dbReference type="RefSeq" id="WP_249903573.1">
    <property type="nucleotide sequence ID" value="NZ_JAMGBA010000001.1"/>
</dbReference>